<dbReference type="Proteomes" id="UP000198379">
    <property type="component" value="Unassembled WGS sequence"/>
</dbReference>
<accession>A0A238VSF3</accession>
<dbReference type="AlphaFoldDB" id="A0A238VSF3"/>
<organism evidence="1 2">
    <name type="scientific">Dokdonia pacifica</name>
    <dbReference type="NCBI Taxonomy" id="1627892"/>
    <lineage>
        <taxon>Bacteria</taxon>
        <taxon>Pseudomonadati</taxon>
        <taxon>Bacteroidota</taxon>
        <taxon>Flavobacteriia</taxon>
        <taxon>Flavobacteriales</taxon>
        <taxon>Flavobacteriaceae</taxon>
        <taxon>Dokdonia</taxon>
    </lineage>
</organism>
<name>A0A238VSF3_9FLAO</name>
<reference evidence="1 2" key="1">
    <citation type="submission" date="2017-06" db="EMBL/GenBank/DDBJ databases">
        <authorList>
            <person name="Kim H.J."/>
            <person name="Triplett B.A."/>
        </authorList>
    </citation>
    <scope>NUCLEOTIDE SEQUENCE [LARGE SCALE GENOMIC DNA]</scope>
    <source>
        <strain evidence="1 2">DSM 25597</strain>
    </source>
</reference>
<keyword evidence="2" id="KW-1185">Reference proteome</keyword>
<evidence type="ECO:0000313" key="2">
    <source>
        <dbReference type="Proteomes" id="UP000198379"/>
    </source>
</evidence>
<sequence length="32" mass="3723">MILFMAYLLIETKTSNIQAREKNTTIKHILTS</sequence>
<proteinExistence type="predicted"/>
<protein>
    <submittedName>
        <fullName evidence="1">Uncharacterized protein</fullName>
    </submittedName>
</protein>
<gene>
    <name evidence="1" type="ORF">SAMN06265376_101291</name>
</gene>
<evidence type="ECO:0000313" key="1">
    <source>
        <dbReference type="EMBL" id="SNR37168.1"/>
    </source>
</evidence>
<dbReference type="EMBL" id="FZNY01000001">
    <property type="protein sequence ID" value="SNR37168.1"/>
    <property type="molecule type" value="Genomic_DNA"/>
</dbReference>